<dbReference type="STRING" id="1890364.A0A2P6NHE5"/>
<dbReference type="Pfam" id="PF00481">
    <property type="entry name" value="PP2C"/>
    <property type="match status" value="1"/>
</dbReference>
<feature type="compositionally biased region" description="Basic and acidic residues" evidence="6">
    <location>
        <begin position="33"/>
        <end position="50"/>
    </location>
</feature>
<dbReference type="FunCoup" id="A0A2P6NHE5">
    <property type="interactions" value="363"/>
</dbReference>
<evidence type="ECO:0000313" key="8">
    <source>
        <dbReference type="EMBL" id="PRP83378.1"/>
    </source>
</evidence>
<keyword evidence="4 5" id="KW-0904">Protein phosphatase</keyword>
<dbReference type="InterPro" id="IPR015655">
    <property type="entry name" value="PP2C"/>
</dbReference>
<evidence type="ECO:0000256" key="6">
    <source>
        <dbReference type="SAM" id="MobiDB-lite"/>
    </source>
</evidence>
<dbReference type="EMBL" id="MDYQ01000083">
    <property type="protein sequence ID" value="PRP83378.1"/>
    <property type="molecule type" value="Genomic_DNA"/>
</dbReference>
<dbReference type="PROSITE" id="PS51746">
    <property type="entry name" value="PPM_2"/>
    <property type="match status" value="1"/>
</dbReference>
<accession>A0A2P6NHE5</accession>
<gene>
    <name evidence="8" type="ORF">PROFUN_09406</name>
</gene>
<name>A0A2P6NHE5_9EUKA</name>
<feature type="region of interest" description="Disordered" evidence="6">
    <location>
        <begin position="1"/>
        <end position="52"/>
    </location>
</feature>
<comment type="caution">
    <text evidence="8">The sequence shown here is derived from an EMBL/GenBank/DDBJ whole genome shotgun (WGS) entry which is preliminary data.</text>
</comment>
<protein>
    <recommendedName>
        <fullName evidence="7">PPM-type phosphatase domain-containing protein</fullName>
    </recommendedName>
</protein>
<dbReference type="Proteomes" id="UP000241769">
    <property type="component" value="Unassembled WGS sequence"/>
</dbReference>
<dbReference type="SMART" id="SM00332">
    <property type="entry name" value="PP2Cc"/>
    <property type="match status" value="1"/>
</dbReference>
<evidence type="ECO:0000313" key="9">
    <source>
        <dbReference type="Proteomes" id="UP000241769"/>
    </source>
</evidence>
<dbReference type="AlphaFoldDB" id="A0A2P6NHE5"/>
<dbReference type="PANTHER" id="PTHR13832">
    <property type="entry name" value="PROTEIN PHOSPHATASE 2C"/>
    <property type="match status" value="1"/>
</dbReference>
<proteinExistence type="inferred from homology"/>
<reference evidence="8 9" key="1">
    <citation type="journal article" date="2018" name="Genome Biol. Evol.">
        <title>Multiple Roots of Fruiting Body Formation in Amoebozoa.</title>
        <authorList>
            <person name="Hillmann F."/>
            <person name="Forbes G."/>
            <person name="Novohradska S."/>
            <person name="Ferling I."/>
            <person name="Riege K."/>
            <person name="Groth M."/>
            <person name="Westermann M."/>
            <person name="Marz M."/>
            <person name="Spaller T."/>
            <person name="Winckler T."/>
            <person name="Schaap P."/>
            <person name="Glockner G."/>
        </authorList>
    </citation>
    <scope>NUCLEOTIDE SEQUENCE [LARGE SCALE GENOMIC DNA]</scope>
    <source>
        <strain evidence="8 9">Jena</strain>
    </source>
</reference>
<dbReference type="GO" id="GO:0004722">
    <property type="term" value="F:protein serine/threonine phosphatase activity"/>
    <property type="evidence" value="ECO:0007669"/>
    <property type="project" value="InterPro"/>
</dbReference>
<dbReference type="OrthoDB" id="10264738at2759"/>
<organism evidence="8 9">
    <name type="scientific">Planoprotostelium fungivorum</name>
    <dbReference type="NCBI Taxonomy" id="1890364"/>
    <lineage>
        <taxon>Eukaryota</taxon>
        <taxon>Amoebozoa</taxon>
        <taxon>Evosea</taxon>
        <taxon>Variosea</taxon>
        <taxon>Cavosteliida</taxon>
        <taxon>Cavosteliaceae</taxon>
        <taxon>Planoprotostelium</taxon>
    </lineage>
</organism>
<sequence length="324" mass="35476">MATEGGDPVVHEERSNTTEQATEQHAEQNAADAVKEKEEKPTEGKVEQKTRAGLTEIATPGHLPQETSHFFQCSSVKSVSVSWDENLRFRKSMEDAHVIVDQLEGKAEQGYFAIYDGHGGTEAVIYTANHLHQKVLEEELTKGDDYSEALKQAYLLTDKQIGEKKVAAGTTAVSALIVKEGEKKMLYVANAGDARAVLSRGGKAERMSHDHKTNDEGESQRIKSVGGFIILNRVNGVLAVTRSLGDTPMKEYVTGEPYIQTTEITAQDTHLVLACDGLWDVASDQEVVDFVHQEGDEKALSEKLVQHALKKGSTDNISVMVITL</sequence>
<dbReference type="PANTHER" id="PTHR13832:SF837">
    <property type="entry name" value="PROTEIN PHOSPHATASE 2C-LIKE DOMAIN-CONTAINING PROTEIN 1"/>
    <property type="match status" value="1"/>
</dbReference>
<keyword evidence="3 5" id="KW-0378">Hydrolase</keyword>
<comment type="similarity">
    <text evidence="1 5">Belongs to the PP2C family.</text>
</comment>
<dbReference type="InterPro" id="IPR000222">
    <property type="entry name" value="PP2C_BS"/>
</dbReference>
<dbReference type="Gene3D" id="3.60.40.10">
    <property type="entry name" value="PPM-type phosphatase domain"/>
    <property type="match status" value="1"/>
</dbReference>
<keyword evidence="9" id="KW-1185">Reference proteome</keyword>
<evidence type="ECO:0000256" key="1">
    <source>
        <dbReference type="ARBA" id="ARBA00006702"/>
    </source>
</evidence>
<evidence type="ECO:0000256" key="2">
    <source>
        <dbReference type="ARBA" id="ARBA00022723"/>
    </source>
</evidence>
<evidence type="ECO:0000259" key="7">
    <source>
        <dbReference type="PROSITE" id="PS51746"/>
    </source>
</evidence>
<dbReference type="SUPFAM" id="SSF81606">
    <property type="entry name" value="PP2C-like"/>
    <property type="match status" value="1"/>
</dbReference>
<evidence type="ECO:0000256" key="4">
    <source>
        <dbReference type="ARBA" id="ARBA00022912"/>
    </source>
</evidence>
<dbReference type="InterPro" id="IPR036457">
    <property type="entry name" value="PPM-type-like_dom_sf"/>
</dbReference>
<evidence type="ECO:0000256" key="3">
    <source>
        <dbReference type="ARBA" id="ARBA00022801"/>
    </source>
</evidence>
<keyword evidence="2" id="KW-0479">Metal-binding</keyword>
<feature type="compositionally biased region" description="Basic and acidic residues" evidence="6">
    <location>
        <begin position="9"/>
        <end position="26"/>
    </location>
</feature>
<evidence type="ECO:0000256" key="5">
    <source>
        <dbReference type="RuleBase" id="RU003465"/>
    </source>
</evidence>
<dbReference type="InParanoid" id="A0A2P6NHE5"/>
<dbReference type="InterPro" id="IPR001932">
    <property type="entry name" value="PPM-type_phosphatase-like_dom"/>
</dbReference>
<dbReference type="PROSITE" id="PS01032">
    <property type="entry name" value="PPM_1"/>
    <property type="match status" value="1"/>
</dbReference>
<feature type="domain" description="PPM-type phosphatase" evidence="7">
    <location>
        <begin position="80"/>
        <end position="324"/>
    </location>
</feature>
<dbReference type="GO" id="GO:0046872">
    <property type="term" value="F:metal ion binding"/>
    <property type="evidence" value="ECO:0007669"/>
    <property type="project" value="UniProtKB-KW"/>
</dbReference>
<dbReference type="CDD" id="cd00143">
    <property type="entry name" value="PP2Cc"/>
    <property type="match status" value="1"/>
</dbReference>